<evidence type="ECO:0000313" key="1">
    <source>
        <dbReference type="EMBL" id="GGL19044.1"/>
    </source>
</evidence>
<reference evidence="1" key="1">
    <citation type="journal article" date="2014" name="Int. J. Syst. Evol. Microbiol.">
        <title>Complete genome sequence of Corynebacterium casei LMG S-19264T (=DSM 44701T), isolated from a smear-ripened cheese.</title>
        <authorList>
            <consortium name="US DOE Joint Genome Institute (JGI-PGF)"/>
            <person name="Walter F."/>
            <person name="Albersmeier A."/>
            <person name="Kalinowski J."/>
            <person name="Ruckert C."/>
        </authorList>
    </citation>
    <scope>NUCLEOTIDE SEQUENCE</scope>
    <source>
        <strain evidence="1">CGMCC 4.7299</strain>
    </source>
</reference>
<dbReference type="RefSeq" id="WP_189082890.1">
    <property type="nucleotide sequence ID" value="NZ_BMMX01000064.1"/>
</dbReference>
<dbReference type="EMBL" id="BMMX01000064">
    <property type="protein sequence ID" value="GGL19044.1"/>
    <property type="molecule type" value="Genomic_DNA"/>
</dbReference>
<comment type="caution">
    <text evidence="1">The sequence shown here is derived from an EMBL/GenBank/DDBJ whole genome shotgun (WGS) entry which is preliminary data.</text>
</comment>
<protein>
    <submittedName>
        <fullName evidence="1">Uncharacterized protein</fullName>
    </submittedName>
</protein>
<dbReference type="AlphaFoldDB" id="A0A8J3FSE9"/>
<gene>
    <name evidence="1" type="ORF">GCM10012284_62000</name>
</gene>
<dbReference type="Proteomes" id="UP000656042">
    <property type="component" value="Unassembled WGS sequence"/>
</dbReference>
<reference evidence="1" key="2">
    <citation type="submission" date="2020-09" db="EMBL/GenBank/DDBJ databases">
        <authorList>
            <person name="Sun Q."/>
            <person name="Zhou Y."/>
        </authorList>
    </citation>
    <scope>NUCLEOTIDE SEQUENCE</scope>
    <source>
        <strain evidence="1">CGMCC 4.7299</strain>
    </source>
</reference>
<evidence type="ECO:0000313" key="2">
    <source>
        <dbReference type="Proteomes" id="UP000656042"/>
    </source>
</evidence>
<accession>A0A8J3FSE9</accession>
<sequence>MDLDAVALINIDSADRVRSSKDSLRTVTGSGEFEKSGGIMPPTCLNHCQATVIDTPTAAAASATTIPARTAAQNSR</sequence>
<name>A0A8J3FSE9_9ACTN</name>
<organism evidence="1 2">
    <name type="scientific">Mangrovihabitans endophyticus</name>
    <dbReference type="NCBI Taxonomy" id="1751298"/>
    <lineage>
        <taxon>Bacteria</taxon>
        <taxon>Bacillati</taxon>
        <taxon>Actinomycetota</taxon>
        <taxon>Actinomycetes</taxon>
        <taxon>Micromonosporales</taxon>
        <taxon>Micromonosporaceae</taxon>
        <taxon>Mangrovihabitans</taxon>
    </lineage>
</organism>
<keyword evidence="2" id="KW-1185">Reference proteome</keyword>
<proteinExistence type="predicted"/>